<dbReference type="EMBL" id="LAZR01037024">
    <property type="protein sequence ID" value="KKL23299.1"/>
    <property type="molecule type" value="Genomic_DNA"/>
</dbReference>
<gene>
    <name evidence="1" type="ORF">LCGC14_2426790</name>
</gene>
<comment type="caution">
    <text evidence="1">The sequence shown here is derived from an EMBL/GenBank/DDBJ whole genome shotgun (WGS) entry which is preliminary data.</text>
</comment>
<reference evidence="1" key="1">
    <citation type="journal article" date="2015" name="Nature">
        <title>Complex archaea that bridge the gap between prokaryotes and eukaryotes.</title>
        <authorList>
            <person name="Spang A."/>
            <person name="Saw J.H."/>
            <person name="Jorgensen S.L."/>
            <person name="Zaremba-Niedzwiedzka K."/>
            <person name="Martijn J."/>
            <person name="Lind A.E."/>
            <person name="van Eijk R."/>
            <person name="Schleper C."/>
            <person name="Guy L."/>
            <person name="Ettema T.J."/>
        </authorList>
    </citation>
    <scope>NUCLEOTIDE SEQUENCE</scope>
</reference>
<protein>
    <recommendedName>
        <fullName evidence="2">Phage portal protein</fullName>
    </recommendedName>
</protein>
<evidence type="ECO:0000313" key="1">
    <source>
        <dbReference type="EMBL" id="KKL23299.1"/>
    </source>
</evidence>
<proteinExistence type="predicted"/>
<organism evidence="1">
    <name type="scientific">marine sediment metagenome</name>
    <dbReference type="NCBI Taxonomy" id="412755"/>
    <lineage>
        <taxon>unclassified sequences</taxon>
        <taxon>metagenomes</taxon>
        <taxon>ecological metagenomes</taxon>
    </lineage>
</organism>
<dbReference type="AlphaFoldDB" id="A0A0F9BN41"/>
<feature type="non-terminal residue" evidence="1">
    <location>
        <position position="525"/>
    </location>
</feature>
<feature type="non-terminal residue" evidence="1">
    <location>
        <position position="1"/>
    </location>
</feature>
<evidence type="ECO:0008006" key="2">
    <source>
        <dbReference type="Google" id="ProtNLM"/>
    </source>
</evidence>
<accession>A0A0F9BN41</accession>
<sequence>PVVSPQYVNSLLQELKGEMRGLHEKMGEIEALRHYEDPIQLPTGEKPSGLEVRIGATSELIENIKASLTASVPNVVIKALRDGNTAEENSSKRESFWAQFLAWIRKPVHVPAELVDAQAGLGIGILKGAYYPWPKEERKRLKGEDDKTFRDRVKALKRKWGPPFRVITIHPMTFYFRLGPGNRITESVEHSWKSKRDVFPAFGIDTDAELKAFPNVLNAEVAQAISAIEGQPDQEIRSFPQGTSTETMVLVTEYRRDRLPNSKGVYQVYLDGRLVYQEVGDPSVKYFLCIGRITSSKDPDKIGISVAEGFRHNEPLINRALTRMGEAVELLVRKRLTLEVPEDFQAEMVEGPGEDNSLIPREYKFSADKATALPSGSKVVDPFENIADVFGAMPYIQLLMTIMGQHGVSPIFKGEAPGAASSGFNSNSLFMMAKAQFEYLIESYGDCLASLIEWLEGQLVTRARQEIWVGDKSLKPSDVKDWPVTIEIDIDPLLPQNLIAEGQFYDRMHTQGHITRRTFLEKGLR</sequence>
<name>A0A0F9BN41_9ZZZZ</name>